<evidence type="ECO:0000313" key="3">
    <source>
        <dbReference type="EMBL" id="OSY43703.1"/>
    </source>
</evidence>
<evidence type="ECO:0000313" key="4">
    <source>
        <dbReference type="Proteomes" id="UP000194360"/>
    </source>
</evidence>
<feature type="compositionally biased region" description="Basic residues" evidence="1">
    <location>
        <begin position="500"/>
        <end position="514"/>
    </location>
</feature>
<dbReference type="Proteomes" id="UP000194360">
    <property type="component" value="Unassembled WGS sequence"/>
</dbReference>
<dbReference type="CDD" id="cd00085">
    <property type="entry name" value="HNHc"/>
    <property type="match status" value="1"/>
</dbReference>
<feature type="compositionally biased region" description="Pro residues" evidence="1">
    <location>
        <begin position="467"/>
        <end position="478"/>
    </location>
</feature>
<name>A0A1Y2N8C7_PSEAH</name>
<evidence type="ECO:0000259" key="2">
    <source>
        <dbReference type="SMART" id="SM00507"/>
    </source>
</evidence>
<feature type="compositionally biased region" description="Low complexity" evidence="1">
    <location>
        <begin position="441"/>
        <end position="453"/>
    </location>
</feature>
<reference evidence="3 4" key="1">
    <citation type="submission" date="2016-09" db="EMBL/GenBank/DDBJ databases">
        <title>Pseudonocardia autotrophica DSM535, a candidate organism with high potential of specific P450 cytochromes.</title>
        <authorList>
            <person name="Grumaz C."/>
            <person name="Vainshtein Y."/>
            <person name="Kirstahler P."/>
            <person name="Sohn K."/>
        </authorList>
    </citation>
    <scope>NUCLEOTIDE SEQUENCE [LARGE SCALE GENOMIC DNA]</scope>
    <source>
        <strain evidence="3 4">DSM 535</strain>
    </source>
</reference>
<keyword evidence="4" id="KW-1185">Reference proteome</keyword>
<dbReference type="InterPro" id="IPR003615">
    <property type="entry name" value="HNH_nuc"/>
</dbReference>
<organism evidence="3 4">
    <name type="scientific">Pseudonocardia autotrophica</name>
    <name type="common">Amycolata autotrophica</name>
    <name type="synonym">Nocardia autotrophica</name>
    <dbReference type="NCBI Taxonomy" id="2074"/>
    <lineage>
        <taxon>Bacteria</taxon>
        <taxon>Bacillati</taxon>
        <taxon>Actinomycetota</taxon>
        <taxon>Actinomycetes</taxon>
        <taxon>Pseudonocardiales</taxon>
        <taxon>Pseudonocardiaceae</taxon>
        <taxon>Pseudonocardia</taxon>
    </lineage>
</organism>
<accession>A0A1Y2N8C7</accession>
<feature type="region of interest" description="Disordered" evidence="1">
    <location>
        <begin position="441"/>
        <end position="514"/>
    </location>
</feature>
<comment type="caution">
    <text evidence="3">The sequence shown here is derived from an EMBL/GenBank/DDBJ whole genome shotgun (WGS) entry which is preliminary data.</text>
</comment>
<protein>
    <recommendedName>
        <fullName evidence="2">HNH nuclease domain-containing protein</fullName>
    </recommendedName>
</protein>
<feature type="domain" description="HNH nuclease" evidence="2">
    <location>
        <begin position="378"/>
        <end position="429"/>
    </location>
</feature>
<dbReference type="EMBL" id="MIGB01000002">
    <property type="protein sequence ID" value="OSY43703.1"/>
    <property type="molecule type" value="Genomic_DNA"/>
</dbReference>
<gene>
    <name evidence="3" type="ORF">BG845_00649</name>
</gene>
<dbReference type="AlphaFoldDB" id="A0A1Y2N8C7"/>
<dbReference type="STRING" id="2074.BG845_00649"/>
<evidence type="ECO:0000256" key="1">
    <source>
        <dbReference type="SAM" id="MobiDB-lite"/>
    </source>
</evidence>
<proteinExistence type="predicted"/>
<dbReference type="SMART" id="SM00507">
    <property type="entry name" value="HNHc"/>
    <property type="match status" value="1"/>
</dbReference>
<sequence>MFEHVFVYDGHMTTVTGVPLDEQSCVPGFPDVDAVRARFERLAMVVDEVSPSPVLVDRMAALVALRNSVDAALAATELAFARRHAAEAGRDPALLDPALLDPALLDPALLDPALLDPALLDPALLDPERLERSIGAQIGLANRASPTVGRHRMCAARDLHDGLGRVRGLFAAGEVDGYRVSIVVAATAHLDAGERAEVDRRLGEHDIARLGVARLRNLVRALVAEVAPGKFGQRCRVARAGRRVTLRQAPDGMVDLRAHLPVEQGVACFAALRKAFDGVQIAPEPLTRTRGQVMADTLVERVTGRVSAEHVDVEVQVVVPVEALLDEDSPLPAEIGGFGPVPVGFLAGVRGRRLLRRLLTRKGMVVGGDSRSRCFPAGLADLIRARDRHRCSAPYCDAPARQIDHVVRAVDGGPTSYDNGRAVCELHNYLREQPGWWVEPTAEGTCTTTPTGHTYHHRTQPLGSPQPTGPEPLGPPGPVTVRPAGAGPGSPAGGPPRRASSGRRARGRTAARPG</sequence>